<proteinExistence type="predicted"/>
<dbReference type="Proteomes" id="UP000332933">
    <property type="component" value="Unassembled WGS sequence"/>
</dbReference>
<keyword evidence="12" id="KW-1185">Reference proteome</keyword>
<protein>
    <submittedName>
        <fullName evidence="11">Aste57867_9842 protein</fullName>
    </submittedName>
</protein>
<feature type="binding site" evidence="7">
    <location>
        <position position="41"/>
    </location>
    <ligand>
        <name>ATP</name>
        <dbReference type="ChEBI" id="CHEBI:30616"/>
    </ligand>
</feature>
<evidence type="ECO:0000256" key="4">
    <source>
        <dbReference type="ARBA" id="ARBA00022777"/>
    </source>
</evidence>
<evidence type="ECO:0000259" key="9">
    <source>
        <dbReference type="PROSITE" id="PS50011"/>
    </source>
</evidence>
<keyword evidence="3 7" id="KW-0547">Nucleotide-binding</keyword>
<keyword evidence="1" id="KW-0723">Serine/threonine-protein kinase</keyword>
<dbReference type="PROSITE" id="PS00108">
    <property type="entry name" value="PROTEIN_KINASE_ST"/>
    <property type="match status" value="1"/>
</dbReference>
<evidence type="ECO:0000256" key="3">
    <source>
        <dbReference type="ARBA" id="ARBA00022741"/>
    </source>
</evidence>
<feature type="binding site" evidence="7">
    <location>
        <position position="177"/>
    </location>
    <ligand>
        <name>ATP</name>
        <dbReference type="ChEBI" id="CHEBI:30616"/>
    </ligand>
</feature>
<dbReference type="Pfam" id="PF00069">
    <property type="entry name" value="Pkinase"/>
    <property type="match status" value="1"/>
</dbReference>
<dbReference type="FunFam" id="1.10.510.10:FF:000571">
    <property type="entry name" value="Maternal embryonic leucine zipper kinase"/>
    <property type="match status" value="1"/>
</dbReference>
<keyword evidence="2" id="KW-0808">Transferase</keyword>
<sequence>MQRVLQNLCCCRGRPHAVDMPRIPASVERDYELLDLVGEGKTCRVMRGKAKAQDTASPPNVAIKLVATSYLSTPSRVDALAAEIRALSLLRTEARVLSLIGVYEDDAHVAIVTELVSGGELMAALGARKTLNEHTVRTLVRELVDVLAHMHSMGLTHRDLKPENMLLDTADHLKLIDFGVAHFRDTDGPMVGLCGTGPFMAPEVFDKETAYTAKVDVWSLGVCVFVLLTGHAPFEGRFLSQLEDKIRLGEYALPSHQQLSATARSFIATCLNVDVAERPTAKRLLQHPWLDLNQVQSVFNVPFGSDHMACIRAYAAASTAVCVHKPPPA</sequence>
<dbReference type="Gene3D" id="1.10.510.10">
    <property type="entry name" value="Transferase(Phosphotransferase) domain 1"/>
    <property type="match status" value="1"/>
</dbReference>
<feature type="binding site" evidence="7">
    <location>
        <position position="64"/>
    </location>
    <ligand>
        <name>ATP</name>
        <dbReference type="ChEBI" id="CHEBI:30616"/>
    </ligand>
</feature>
<reference evidence="10" key="2">
    <citation type="submission" date="2019-06" db="EMBL/GenBank/DDBJ databases">
        <title>Genomics analysis of Aphanomyces spp. identifies a new class of oomycete effector associated with host adaptation.</title>
        <authorList>
            <person name="Gaulin E."/>
        </authorList>
    </citation>
    <scope>NUCLEOTIDE SEQUENCE</scope>
    <source>
        <strain evidence="10">CBS 578.67</strain>
    </source>
</reference>
<dbReference type="InterPro" id="IPR011009">
    <property type="entry name" value="Kinase-like_dom_sf"/>
</dbReference>
<feature type="domain" description="Protein kinase" evidence="9">
    <location>
        <begin position="31"/>
        <end position="290"/>
    </location>
</feature>
<reference evidence="11 12" key="1">
    <citation type="submission" date="2019-03" db="EMBL/GenBank/DDBJ databases">
        <authorList>
            <person name="Gaulin E."/>
            <person name="Dumas B."/>
        </authorList>
    </citation>
    <scope>NUCLEOTIDE SEQUENCE [LARGE SCALE GENOMIC DNA]</scope>
    <source>
        <strain evidence="11">CBS 568.67</strain>
    </source>
</reference>
<keyword evidence="5 7" id="KW-0067">ATP-binding</keyword>
<dbReference type="InterPro" id="IPR030616">
    <property type="entry name" value="Aur-like"/>
</dbReference>
<evidence type="ECO:0000313" key="11">
    <source>
        <dbReference type="EMBL" id="VFT86721.1"/>
    </source>
</evidence>
<accession>A0A485KNW2</accession>
<evidence type="ECO:0000256" key="2">
    <source>
        <dbReference type="ARBA" id="ARBA00022679"/>
    </source>
</evidence>
<evidence type="ECO:0000256" key="7">
    <source>
        <dbReference type="PIRSR" id="PIRSR630616-2"/>
    </source>
</evidence>
<dbReference type="GO" id="GO:0004674">
    <property type="term" value="F:protein serine/threonine kinase activity"/>
    <property type="evidence" value="ECO:0007669"/>
    <property type="project" value="UniProtKB-KW"/>
</dbReference>
<evidence type="ECO:0000256" key="6">
    <source>
        <dbReference type="PIRSR" id="PIRSR630616-1"/>
    </source>
</evidence>
<dbReference type="AlphaFoldDB" id="A0A485KNW2"/>
<dbReference type="OrthoDB" id="40902at2759"/>
<dbReference type="PANTHER" id="PTHR24350">
    <property type="entry name" value="SERINE/THREONINE-PROTEIN KINASE IAL-RELATED"/>
    <property type="match status" value="1"/>
</dbReference>
<evidence type="ECO:0000256" key="5">
    <source>
        <dbReference type="ARBA" id="ARBA00022840"/>
    </source>
</evidence>
<feature type="active site" description="Proton acceptor" evidence="6">
    <location>
        <position position="159"/>
    </location>
</feature>
<evidence type="ECO:0000256" key="1">
    <source>
        <dbReference type="ARBA" id="ARBA00022527"/>
    </source>
</evidence>
<evidence type="ECO:0000313" key="12">
    <source>
        <dbReference type="Proteomes" id="UP000332933"/>
    </source>
</evidence>
<feature type="binding site" evidence="7">
    <location>
        <begin position="163"/>
        <end position="164"/>
    </location>
    <ligand>
        <name>ATP</name>
        <dbReference type="ChEBI" id="CHEBI:30616"/>
    </ligand>
</feature>
<dbReference type="SMART" id="SM00220">
    <property type="entry name" value="S_TKc"/>
    <property type="match status" value="1"/>
</dbReference>
<dbReference type="GO" id="GO:0005524">
    <property type="term" value="F:ATP binding"/>
    <property type="evidence" value="ECO:0007669"/>
    <property type="project" value="UniProtKB-KW"/>
</dbReference>
<dbReference type="PROSITE" id="PS50011">
    <property type="entry name" value="PROTEIN_KINASE_DOM"/>
    <property type="match status" value="1"/>
</dbReference>
<dbReference type="EMBL" id="VJMH01005167">
    <property type="protein sequence ID" value="KAF0699591.1"/>
    <property type="molecule type" value="Genomic_DNA"/>
</dbReference>
<feature type="cross-link" description="Glycyl lysine isopeptide (Lys-Gly) (interchain with G-Cter in SUMO2)" evidence="8">
    <location>
        <position position="161"/>
    </location>
</feature>
<organism evidence="11 12">
    <name type="scientific">Aphanomyces stellatus</name>
    <dbReference type="NCBI Taxonomy" id="120398"/>
    <lineage>
        <taxon>Eukaryota</taxon>
        <taxon>Sar</taxon>
        <taxon>Stramenopiles</taxon>
        <taxon>Oomycota</taxon>
        <taxon>Saprolegniomycetes</taxon>
        <taxon>Saprolegniales</taxon>
        <taxon>Verrucalvaceae</taxon>
        <taxon>Aphanomyces</taxon>
    </lineage>
</organism>
<evidence type="ECO:0000256" key="8">
    <source>
        <dbReference type="PIRSR" id="PIRSR630616-3"/>
    </source>
</evidence>
<dbReference type="InterPro" id="IPR000719">
    <property type="entry name" value="Prot_kinase_dom"/>
</dbReference>
<dbReference type="SUPFAM" id="SSF56112">
    <property type="entry name" value="Protein kinase-like (PK-like)"/>
    <property type="match status" value="1"/>
</dbReference>
<keyword evidence="4" id="KW-0418">Kinase</keyword>
<dbReference type="InterPro" id="IPR008271">
    <property type="entry name" value="Ser/Thr_kinase_AS"/>
</dbReference>
<evidence type="ECO:0000313" key="10">
    <source>
        <dbReference type="EMBL" id="KAF0699591.1"/>
    </source>
</evidence>
<gene>
    <name evidence="11" type="primary">Aste57867_9842</name>
    <name evidence="10" type="ORF">As57867_009803</name>
    <name evidence="11" type="ORF">ASTE57867_9842</name>
</gene>
<dbReference type="EMBL" id="CAADRA010005188">
    <property type="protein sequence ID" value="VFT86721.1"/>
    <property type="molecule type" value="Genomic_DNA"/>
</dbReference>
<name>A0A485KNW2_9STRA</name>